<reference evidence="2" key="1">
    <citation type="submission" date="2023-07" db="EMBL/GenBank/DDBJ databases">
        <title>A chromosome-level genome assembly of Lolium multiflorum.</title>
        <authorList>
            <person name="Chen Y."/>
            <person name="Copetti D."/>
            <person name="Kolliker R."/>
            <person name="Studer B."/>
        </authorList>
    </citation>
    <scope>NUCLEOTIDE SEQUENCE</scope>
    <source>
        <strain evidence="2">02402/16</strain>
        <tissue evidence="2">Leaf</tissue>
    </source>
</reference>
<evidence type="ECO:0000313" key="2">
    <source>
        <dbReference type="EMBL" id="KAK1682614.1"/>
    </source>
</evidence>
<dbReference type="PANTHER" id="PTHR35828">
    <property type="entry name" value="OS08G0203800 PROTEIN-RELATED"/>
    <property type="match status" value="1"/>
</dbReference>
<dbReference type="AlphaFoldDB" id="A0AAD8TH52"/>
<dbReference type="EMBL" id="JAUUTY010000002">
    <property type="protein sequence ID" value="KAK1682614.1"/>
    <property type="molecule type" value="Genomic_DNA"/>
</dbReference>
<evidence type="ECO:0000313" key="3">
    <source>
        <dbReference type="Proteomes" id="UP001231189"/>
    </source>
</evidence>
<dbReference type="PANTHER" id="PTHR35828:SF16">
    <property type="entry name" value="F-BOX DOMAIN-CONTAINING PROTEIN"/>
    <property type="match status" value="1"/>
</dbReference>
<organism evidence="2 3">
    <name type="scientific">Lolium multiflorum</name>
    <name type="common">Italian ryegrass</name>
    <name type="synonym">Lolium perenne subsp. multiflorum</name>
    <dbReference type="NCBI Taxonomy" id="4521"/>
    <lineage>
        <taxon>Eukaryota</taxon>
        <taxon>Viridiplantae</taxon>
        <taxon>Streptophyta</taxon>
        <taxon>Embryophyta</taxon>
        <taxon>Tracheophyta</taxon>
        <taxon>Spermatophyta</taxon>
        <taxon>Magnoliopsida</taxon>
        <taxon>Liliopsida</taxon>
        <taxon>Poales</taxon>
        <taxon>Poaceae</taxon>
        <taxon>BOP clade</taxon>
        <taxon>Pooideae</taxon>
        <taxon>Poodae</taxon>
        <taxon>Poeae</taxon>
        <taxon>Poeae Chloroplast Group 2 (Poeae type)</taxon>
        <taxon>Loliodinae</taxon>
        <taxon>Loliinae</taxon>
        <taxon>Lolium</taxon>
    </lineage>
</organism>
<comment type="caution">
    <text evidence="2">The sequence shown here is derived from an EMBL/GenBank/DDBJ whole genome shotgun (WGS) entry which is preliminary data.</text>
</comment>
<feature type="domain" description="DUF7595" evidence="1">
    <location>
        <begin position="59"/>
        <end position="169"/>
    </location>
</feature>
<keyword evidence="3" id="KW-1185">Reference proteome</keyword>
<accession>A0AAD8TH52</accession>
<protein>
    <recommendedName>
        <fullName evidence="1">DUF7595 domain-containing protein</fullName>
    </recommendedName>
</protein>
<dbReference type="Pfam" id="PF24523">
    <property type="entry name" value="DUF7595"/>
    <property type="match status" value="1"/>
</dbReference>
<sequence>MTGACAFIPAAAFKASTYVLVTGYDLSQSSSGFDDLTTLILAMKDGEIEGGMTYQIFTTTVGAWGPVVRSEKFQKGLGAHVYPGREVVCRGGVVHWLGWSTDTSRLTCTVALDVRTGRTWTTELPKQCIGLDYTDTVFFSSLAVATSGDGQLAVVRSKPGHLVRVWVLGDGDGGWQLRRTMDVRKLLRHLPYDDGRVRLSAFCPRSGCVLGSVIGQEVRVDGSRGVDRDPVRP</sequence>
<dbReference type="InterPro" id="IPR056016">
    <property type="entry name" value="DUF7595"/>
</dbReference>
<name>A0AAD8TH52_LOLMU</name>
<dbReference type="Proteomes" id="UP001231189">
    <property type="component" value="Unassembled WGS sequence"/>
</dbReference>
<gene>
    <name evidence="2" type="ORF">QYE76_043462</name>
</gene>
<proteinExistence type="predicted"/>
<evidence type="ECO:0000259" key="1">
    <source>
        <dbReference type="Pfam" id="PF24523"/>
    </source>
</evidence>